<sequence>MKKQVTKPALRDPSGFLTDDAAAIHCRQNDADVAGRNPHAHASANTRSLGIGTRLLAGGLGIAALMAIMAGSIDAQAPAGAPPIKIEVIPTPAGVPDKKPMSGGDQSGNQSEVPASPAKTNNAAEVPENSLGPEDYRKWPTPDLTLVLSGNQHGYIEPCGCTGLANQKGGVARRYSFLEQLKQNGWTLAPVDAGNQVRRFGIQAEIKLQRTAEALRSMNYQSVGFGPEDVRLGVGELLSVANPPSDAVDDILYVSANVVLLDEPSFMAQHKVFERGGMKVGVTTILDPASLESELSSDITVNPPVPALKAALASINEKSPDFRVLTFFGEEAAAEQLVRDVQGFDIVVVSGGYGEPTYQAQTIEGTQTRMLVTGNKGMYVGLVGLYRNAPMKYCRVPLTDEFDDAKEMRKLMAEYQNQLRDLGLEGLGLKPIPHSTRRTFVGSKKCGECHTTAYEIWENTPHAEATESLVHPGERSDVPRHFDPECLSCHVTGWNPQNYYPYVSGYLSLEGTSHLTGNGCENCHGPGAEHAAAEAEGASVNAQERDLLRDAMKLPLAKAKEKCMECHDLDNSPDFHIDDAFEDEYWPQIEHEGKD</sequence>
<evidence type="ECO:0000256" key="1">
    <source>
        <dbReference type="SAM" id="MobiDB-lite"/>
    </source>
</evidence>
<accession>A0ABP8N4F0</accession>
<keyword evidence="2" id="KW-1133">Transmembrane helix</keyword>
<dbReference type="InterPro" id="IPR029052">
    <property type="entry name" value="Metallo-depent_PP-like"/>
</dbReference>
<keyword evidence="2" id="KW-0472">Membrane</keyword>
<protein>
    <recommendedName>
        <fullName evidence="3">Cytochrome c-552/4 domain-containing protein</fullName>
    </recommendedName>
</protein>
<dbReference type="InterPro" id="IPR023155">
    <property type="entry name" value="Cyt_c-552/4"/>
</dbReference>
<evidence type="ECO:0000313" key="5">
    <source>
        <dbReference type="Proteomes" id="UP001500840"/>
    </source>
</evidence>
<gene>
    <name evidence="4" type="ORF">GCM10023156_39940</name>
</gene>
<dbReference type="RefSeq" id="WP_345324887.1">
    <property type="nucleotide sequence ID" value="NZ_BAABGA010000049.1"/>
</dbReference>
<evidence type="ECO:0000313" key="4">
    <source>
        <dbReference type="EMBL" id="GAA4459845.1"/>
    </source>
</evidence>
<dbReference type="EMBL" id="BAABGA010000049">
    <property type="protein sequence ID" value="GAA4459845.1"/>
    <property type="molecule type" value="Genomic_DNA"/>
</dbReference>
<dbReference type="InterPro" id="IPR036280">
    <property type="entry name" value="Multihaem_cyt_sf"/>
</dbReference>
<feature type="compositionally biased region" description="Polar residues" evidence="1">
    <location>
        <begin position="107"/>
        <end position="123"/>
    </location>
</feature>
<keyword evidence="2" id="KW-0812">Transmembrane</keyword>
<keyword evidence="5" id="KW-1185">Reference proteome</keyword>
<feature type="domain" description="Cytochrome c-552/4" evidence="3">
    <location>
        <begin position="445"/>
        <end position="525"/>
    </location>
</feature>
<dbReference type="SUPFAM" id="SSF48695">
    <property type="entry name" value="Multiheme cytochromes"/>
    <property type="match status" value="1"/>
</dbReference>
<name>A0ABP8N4F0_9BACT</name>
<organism evidence="4 5">
    <name type="scientific">Novipirellula rosea</name>
    <dbReference type="NCBI Taxonomy" id="1031540"/>
    <lineage>
        <taxon>Bacteria</taxon>
        <taxon>Pseudomonadati</taxon>
        <taxon>Planctomycetota</taxon>
        <taxon>Planctomycetia</taxon>
        <taxon>Pirellulales</taxon>
        <taxon>Pirellulaceae</taxon>
        <taxon>Novipirellula</taxon>
    </lineage>
</organism>
<reference evidence="5" key="1">
    <citation type="journal article" date="2019" name="Int. J. Syst. Evol. Microbiol.">
        <title>The Global Catalogue of Microorganisms (GCM) 10K type strain sequencing project: providing services to taxonomists for standard genome sequencing and annotation.</title>
        <authorList>
            <consortium name="The Broad Institute Genomics Platform"/>
            <consortium name="The Broad Institute Genome Sequencing Center for Infectious Disease"/>
            <person name="Wu L."/>
            <person name="Ma J."/>
        </authorList>
    </citation>
    <scope>NUCLEOTIDE SEQUENCE [LARGE SCALE GENOMIC DNA]</scope>
    <source>
        <strain evidence="5">JCM 17759</strain>
    </source>
</reference>
<feature type="transmembrane region" description="Helical" evidence="2">
    <location>
        <begin position="55"/>
        <end position="73"/>
    </location>
</feature>
<dbReference type="SUPFAM" id="SSF56300">
    <property type="entry name" value="Metallo-dependent phosphatases"/>
    <property type="match status" value="1"/>
</dbReference>
<dbReference type="Gene3D" id="1.10.1130.10">
    <property type="entry name" value="Flavocytochrome C3, Chain A"/>
    <property type="match status" value="1"/>
</dbReference>
<evidence type="ECO:0000256" key="2">
    <source>
        <dbReference type="SAM" id="Phobius"/>
    </source>
</evidence>
<proteinExistence type="predicted"/>
<comment type="caution">
    <text evidence="4">The sequence shown here is derived from an EMBL/GenBank/DDBJ whole genome shotgun (WGS) entry which is preliminary data.</text>
</comment>
<evidence type="ECO:0000259" key="3">
    <source>
        <dbReference type="Pfam" id="PF13435"/>
    </source>
</evidence>
<feature type="region of interest" description="Disordered" evidence="1">
    <location>
        <begin position="88"/>
        <end position="137"/>
    </location>
</feature>
<dbReference type="Proteomes" id="UP001500840">
    <property type="component" value="Unassembled WGS sequence"/>
</dbReference>
<dbReference type="Gene3D" id="3.60.21.10">
    <property type="match status" value="1"/>
</dbReference>
<dbReference type="Pfam" id="PF13435">
    <property type="entry name" value="Cytochrome_C554"/>
    <property type="match status" value="1"/>
</dbReference>